<comment type="caution">
    <text evidence="5">The sequence shown here is derived from an EMBL/GenBank/DDBJ whole genome shotgun (WGS) entry which is preliminary data.</text>
</comment>
<dbReference type="InterPro" id="IPR011989">
    <property type="entry name" value="ARM-like"/>
</dbReference>
<evidence type="ECO:0000256" key="1">
    <source>
        <dbReference type="ARBA" id="ARBA00022737"/>
    </source>
</evidence>
<protein>
    <recommendedName>
        <fullName evidence="7">PUM-HD domain-containing protein</fullName>
    </recommendedName>
</protein>
<keyword evidence="3" id="KW-0694">RNA-binding</keyword>
<dbReference type="Gene3D" id="1.25.10.10">
    <property type="entry name" value="Leucine-rich Repeat Variant"/>
    <property type="match status" value="1"/>
</dbReference>
<reference evidence="5 6" key="1">
    <citation type="journal article" date="2024" name="G3 (Bethesda)">
        <title>Genome assembly of Hibiscus sabdariffa L. provides insights into metabolisms of medicinal natural products.</title>
        <authorList>
            <person name="Kim T."/>
        </authorList>
    </citation>
    <scope>NUCLEOTIDE SEQUENCE [LARGE SCALE GENOMIC DNA]</scope>
    <source>
        <strain evidence="5">TK-2024</strain>
        <tissue evidence="5">Old leaves</tissue>
    </source>
</reference>
<dbReference type="Pfam" id="PF22493">
    <property type="entry name" value="PUF_NOP9"/>
    <property type="match status" value="1"/>
</dbReference>
<keyword evidence="2" id="KW-0810">Translation regulation</keyword>
<evidence type="ECO:0000256" key="4">
    <source>
        <dbReference type="PROSITE-ProRule" id="PRU00317"/>
    </source>
</evidence>
<evidence type="ECO:0008006" key="7">
    <source>
        <dbReference type="Google" id="ProtNLM"/>
    </source>
</evidence>
<evidence type="ECO:0000256" key="2">
    <source>
        <dbReference type="ARBA" id="ARBA00022845"/>
    </source>
</evidence>
<dbReference type="EMBL" id="JBBPBM010000006">
    <property type="protein sequence ID" value="KAK8581092.1"/>
    <property type="molecule type" value="Genomic_DNA"/>
</dbReference>
<dbReference type="InterPro" id="IPR040000">
    <property type="entry name" value="NOP9"/>
</dbReference>
<dbReference type="SUPFAM" id="SSF48371">
    <property type="entry name" value="ARM repeat"/>
    <property type="match status" value="1"/>
</dbReference>
<evidence type="ECO:0000256" key="3">
    <source>
        <dbReference type="ARBA" id="ARBA00022884"/>
    </source>
</evidence>
<proteinExistence type="predicted"/>
<dbReference type="Proteomes" id="UP001472677">
    <property type="component" value="Unassembled WGS sequence"/>
</dbReference>
<keyword evidence="6" id="KW-1185">Reference proteome</keyword>
<accession>A0ABR2FJT5</accession>
<dbReference type="SMART" id="SM00025">
    <property type="entry name" value="Pumilio"/>
    <property type="match status" value="2"/>
</dbReference>
<evidence type="ECO:0000313" key="5">
    <source>
        <dbReference type="EMBL" id="KAK8581092.1"/>
    </source>
</evidence>
<dbReference type="InterPro" id="IPR001313">
    <property type="entry name" value="Pumilio_RNA-bd_rpt"/>
</dbReference>
<dbReference type="InterPro" id="IPR016024">
    <property type="entry name" value="ARM-type_fold"/>
</dbReference>
<gene>
    <name evidence="5" type="ORF">V6N12_071334</name>
</gene>
<feature type="repeat" description="Pumilio" evidence="4">
    <location>
        <begin position="19"/>
        <end position="56"/>
    </location>
</feature>
<dbReference type="PANTHER" id="PTHR13102">
    <property type="entry name" value="NUCLEOLAR PROTEIN 9"/>
    <property type="match status" value="1"/>
</dbReference>
<keyword evidence="1" id="KW-0677">Repeat</keyword>
<name>A0ABR2FJT5_9ROSI</name>
<sequence length="244" mass="27386">MQVILEVAPESLYNDIFTKLLKSSFFELSSHHCGNFVVQALISHARTKDQMEMIWEELGFKFADLLGMGRSGIIASLIAACQRLQTHEYKCCEALATAVCSKKETSKFIVPRILFVDSYFSHHDKSSWNWPGGAKMHVMGYWPQIFRAISDWIQPYILSITSMETEHVLEAAKDARGARVIEAFLASDASTKQKRRLVVKGVHTPPRHPSSRPVSILGDHTSAFTILTTTPIKSTPMDVVYLVA</sequence>
<dbReference type="PANTHER" id="PTHR13102:SF0">
    <property type="entry name" value="NUCLEOLAR PROTEIN 9"/>
    <property type="match status" value="1"/>
</dbReference>
<dbReference type="PROSITE" id="PS50302">
    <property type="entry name" value="PUM"/>
    <property type="match status" value="1"/>
</dbReference>
<evidence type="ECO:0000313" key="6">
    <source>
        <dbReference type="Proteomes" id="UP001472677"/>
    </source>
</evidence>
<organism evidence="5 6">
    <name type="scientific">Hibiscus sabdariffa</name>
    <name type="common">roselle</name>
    <dbReference type="NCBI Taxonomy" id="183260"/>
    <lineage>
        <taxon>Eukaryota</taxon>
        <taxon>Viridiplantae</taxon>
        <taxon>Streptophyta</taxon>
        <taxon>Embryophyta</taxon>
        <taxon>Tracheophyta</taxon>
        <taxon>Spermatophyta</taxon>
        <taxon>Magnoliopsida</taxon>
        <taxon>eudicotyledons</taxon>
        <taxon>Gunneridae</taxon>
        <taxon>Pentapetalae</taxon>
        <taxon>rosids</taxon>
        <taxon>malvids</taxon>
        <taxon>Malvales</taxon>
        <taxon>Malvaceae</taxon>
        <taxon>Malvoideae</taxon>
        <taxon>Hibiscus</taxon>
    </lineage>
</organism>